<dbReference type="PANTHER" id="PTHR21198">
    <property type="entry name" value="GLUTAMATE RACEMASE"/>
    <property type="match status" value="1"/>
</dbReference>
<dbReference type="HOGENOM" id="CLU_055360_2_2_6"/>
<dbReference type="PATRIC" id="fig|1141662.3.peg.1345"/>
<dbReference type="PANTHER" id="PTHR21198:SF7">
    <property type="entry name" value="ASPARTATE-GLUTAMATE RACEMASE FAMILY"/>
    <property type="match status" value="1"/>
</dbReference>
<dbReference type="RefSeq" id="WP_008911354.1">
    <property type="nucleotide sequence ID" value="NZ_KB233222.1"/>
</dbReference>
<dbReference type="EMBL" id="AKKL01000018">
    <property type="protein sequence ID" value="EKT62666.1"/>
    <property type="molecule type" value="Genomic_DNA"/>
</dbReference>
<dbReference type="eggNOG" id="COG1794">
    <property type="taxonomic scope" value="Bacteria"/>
</dbReference>
<evidence type="ECO:0000313" key="3">
    <source>
        <dbReference type="EMBL" id="EKT62666.1"/>
    </source>
</evidence>
<dbReference type="Proteomes" id="UP000009336">
    <property type="component" value="Unassembled WGS sequence"/>
</dbReference>
<reference evidence="3 4" key="1">
    <citation type="journal article" date="2012" name="BMC Genomics">
        <title>Comparative genomics of bacteria in the genus Providencia isolated from wild Drosophila melanogaster.</title>
        <authorList>
            <person name="Galac M.R."/>
            <person name="Lazzaro B.P."/>
        </authorList>
    </citation>
    <scope>NUCLEOTIDE SEQUENCE [LARGE SCALE GENOMIC DNA]</scope>
    <source>
        <strain evidence="3 4">DSM 19968</strain>
    </source>
</reference>
<dbReference type="InterPro" id="IPR001920">
    <property type="entry name" value="Asp/Glu_race"/>
</dbReference>
<accession>K8WRS5</accession>
<evidence type="ECO:0000256" key="2">
    <source>
        <dbReference type="ARBA" id="ARBA00023235"/>
    </source>
</evidence>
<evidence type="ECO:0000313" key="4">
    <source>
        <dbReference type="Proteomes" id="UP000009336"/>
    </source>
</evidence>
<dbReference type="GO" id="GO:0047661">
    <property type="term" value="F:amino-acid racemase activity"/>
    <property type="evidence" value="ECO:0007669"/>
    <property type="project" value="InterPro"/>
</dbReference>
<dbReference type="InterPro" id="IPR004380">
    <property type="entry name" value="Asp_race"/>
</dbReference>
<sequence length="244" mass="26707">MSNSVLFGVLGGMGPLATLDLLQKIIEITPAKRDQEHLPVVTWNVPQIPDRQKAYAGTGDSPLPELLHAIEQLNKLNVSYIAIPCNTVHYWYPQLAQASKASILHIVDIATEYIASLQPRPKKVGIIATKVTLDTGMYQQRLAKLGIEAIILSEHELNELFIPGCYAVKRGENVLGGELFQELATALIDRGAEKLILGCTEIPVALKTIDSPLLSLSIDPAYALAEHCVKLWQQAQGTEQLVID</sequence>
<comment type="caution">
    <text evidence="3">The sequence shown here is derived from an EMBL/GenBank/DDBJ whole genome shotgun (WGS) entry which is preliminary data.</text>
</comment>
<protein>
    <submittedName>
        <fullName evidence="3">Aspartate racemase</fullName>
    </submittedName>
</protein>
<keyword evidence="4" id="KW-1185">Reference proteome</keyword>
<evidence type="ECO:0000256" key="1">
    <source>
        <dbReference type="ARBA" id="ARBA00007847"/>
    </source>
</evidence>
<dbReference type="Pfam" id="PF01177">
    <property type="entry name" value="Asp_Glu_race"/>
    <property type="match status" value="1"/>
</dbReference>
<keyword evidence="2" id="KW-0413">Isomerase</keyword>
<gene>
    <name evidence="3" type="ORF">OOA_06626</name>
</gene>
<comment type="similarity">
    <text evidence="1">Belongs to the aspartate/glutamate racemases family.</text>
</comment>
<dbReference type="InterPro" id="IPR015942">
    <property type="entry name" value="Asp/Glu/hydantoin_racemase"/>
</dbReference>
<dbReference type="OrthoDB" id="9803739at2"/>
<dbReference type="SUPFAM" id="SSF53681">
    <property type="entry name" value="Aspartate/glutamate racemase"/>
    <property type="match status" value="2"/>
</dbReference>
<organism evidence="3 4">
    <name type="scientific">Providencia burhodogranariea DSM 19968</name>
    <dbReference type="NCBI Taxonomy" id="1141662"/>
    <lineage>
        <taxon>Bacteria</taxon>
        <taxon>Pseudomonadati</taxon>
        <taxon>Pseudomonadota</taxon>
        <taxon>Gammaproteobacteria</taxon>
        <taxon>Enterobacterales</taxon>
        <taxon>Morganellaceae</taxon>
        <taxon>Providencia</taxon>
    </lineage>
</organism>
<dbReference type="NCBIfam" id="TIGR00035">
    <property type="entry name" value="asp_race"/>
    <property type="match status" value="1"/>
</dbReference>
<dbReference type="Gene3D" id="3.40.50.1860">
    <property type="match status" value="2"/>
</dbReference>
<dbReference type="AlphaFoldDB" id="K8WRS5"/>
<name>K8WRS5_9GAMM</name>
<proteinExistence type="inferred from homology"/>
<dbReference type="STRING" id="1141662.OOA_06626"/>